<keyword evidence="7 10" id="KW-0472">Membrane</keyword>
<feature type="transmembrane region" description="Helical" evidence="10">
    <location>
        <begin position="129"/>
        <end position="152"/>
    </location>
</feature>
<dbReference type="InterPro" id="IPR002010">
    <property type="entry name" value="T3SS_IM_R"/>
</dbReference>
<dbReference type="EMBL" id="LT984814">
    <property type="protein sequence ID" value="SPD66879.1"/>
    <property type="molecule type" value="Genomic_DNA"/>
</dbReference>
<evidence type="ECO:0000256" key="7">
    <source>
        <dbReference type="ARBA" id="ARBA00023136"/>
    </source>
</evidence>
<feature type="transmembrane region" description="Helical" evidence="10">
    <location>
        <begin position="69"/>
        <end position="93"/>
    </location>
</feature>
<keyword evidence="11" id="KW-0969">Cilium</keyword>
<comment type="function">
    <text evidence="1 10">Role in flagellar biosynthesis.</text>
</comment>
<proteinExistence type="inferred from homology"/>
<dbReference type="RefSeq" id="WP_115712306.1">
    <property type="nucleotide sequence ID" value="NZ_JAQOLH010000006.1"/>
</dbReference>
<dbReference type="GO" id="GO:0006605">
    <property type="term" value="P:protein targeting"/>
    <property type="evidence" value="ECO:0007669"/>
    <property type="project" value="UniProtKB-UniRule"/>
</dbReference>
<evidence type="ECO:0000256" key="8">
    <source>
        <dbReference type="ARBA" id="ARBA00023143"/>
    </source>
</evidence>
<dbReference type="GO" id="GO:0009425">
    <property type="term" value="C:bacterial-type flagellum basal body"/>
    <property type="evidence" value="ECO:0007669"/>
    <property type="project" value="UniProtKB-SubCell"/>
</dbReference>
<comment type="similarity">
    <text evidence="2 10">Belongs to the FliR/MopE/SpaR family.</text>
</comment>
<evidence type="ECO:0000256" key="3">
    <source>
        <dbReference type="ARBA" id="ARBA00021717"/>
    </source>
</evidence>
<gene>
    <name evidence="11" type="primary">fliR</name>
    <name evidence="11" type="ORF">CBM2636_MP10515</name>
</gene>
<dbReference type="GO" id="GO:0005886">
    <property type="term" value="C:plasma membrane"/>
    <property type="evidence" value="ECO:0007669"/>
    <property type="project" value="UniProtKB-SubCell"/>
</dbReference>
<reference evidence="11 12" key="1">
    <citation type="submission" date="2018-01" db="EMBL/GenBank/DDBJ databases">
        <authorList>
            <person name="Clerissi C."/>
        </authorList>
    </citation>
    <scope>NUCLEOTIDE SEQUENCE [LARGE SCALE GENOMIC DNA]</scope>
    <source>
        <strain evidence="11">Cupriavidus taiwanensis SWF 66322</strain>
        <plasmid evidence="12">cbm2636_mp</plasmid>
    </source>
</reference>
<evidence type="ECO:0000256" key="5">
    <source>
        <dbReference type="ARBA" id="ARBA00022692"/>
    </source>
</evidence>
<dbReference type="Proteomes" id="UP000254259">
    <property type="component" value="Plasmid CBM2636_mp"/>
</dbReference>
<keyword evidence="5 10" id="KW-0812">Transmembrane</keyword>
<dbReference type="NCBIfam" id="TIGR01400">
    <property type="entry name" value="fliR"/>
    <property type="match status" value="1"/>
</dbReference>
<keyword evidence="4 10" id="KW-1003">Cell membrane</keyword>
<evidence type="ECO:0000256" key="2">
    <source>
        <dbReference type="ARBA" id="ARBA00009772"/>
    </source>
</evidence>
<evidence type="ECO:0000256" key="6">
    <source>
        <dbReference type="ARBA" id="ARBA00022989"/>
    </source>
</evidence>
<name>A0A976API5_9BURK</name>
<evidence type="ECO:0000256" key="10">
    <source>
        <dbReference type="RuleBase" id="RU362071"/>
    </source>
</evidence>
<evidence type="ECO:0000256" key="4">
    <source>
        <dbReference type="ARBA" id="ARBA00022475"/>
    </source>
</evidence>
<feature type="transmembrane region" description="Helical" evidence="10">
    <location>
        <begin position="44"/>
        <end position="63"/>
    </location>
</feature>
<dbReference type="Pfam" id="PF01311">
    <property type="entry name" value="Bac_export_1"/>
    <property type="match status" value="1"/>
</dbReference>
<organism evidence="11 12">
    <name type="scientific">Cupriavidus taiwanensis</name>
    <dbReference type="NCBI Taxonomy" id="164546"/>
    <lineage>
        <taxon>Bacteria</taxon>
        <taxon>Pseudomonadati</taxon>
        <taxon>Pseudomonadota</taxon>
        <taxon>Betaproteobacteria</taxon>
        <taxon>Burkholderiales</taxon>
        <taxon>Burkholderiaceae</taxon>
        <taxon>Cupriavidus</taxon>
    </lineage>
</organism>
<keyword evidence="8 10" id="KW-0975">Bacterial flagellum</keyword>
<sequence>MIEFTSAQLYGWLAAFLWPFFRILALVGTAPLFGESTIPRRAKIALSAMIAMVVSPTIAQLPVVPVYSFGGLMIILNEVGIGLATGFVMRLVFATVQQAGEIIGLQMGLSFASFFDRAAGGQTMVLSRFLNLVAVLLFLALDGHLLMLGALVDSFNSLPIGGNPGGTPLSAGGALAVARAGGMVFASGLLLALPMIAALLILNLAMGILNRASPQLSIFAVGFPVTLSGGLLVLMLVMPQMGSYMQHMIEAGLEAVGTVLGQFGR</sequence>
<dbReference type="GO" id="GO:0044780">
    <property type="term" value="P:bacterial-type flagellum assembly"/>
    <property type="evidence" value="ECO:0007669"/>
    <property type="project" value="UniProtKB-UniRule"/>
</dbReference>
<dbReference type="PANTHER" id="PTHR30065:SF8">
    <property type="entry name" value="FLAGELLAR BIOSYNTHETIC PROTEIN FLIR"/>
    <property type="match status" value="1"/>
</dbReference>
<dbReference type="PRINTS" id="PR00953">
    <property type="entry name" value="TYPE3IMRPROT"/>
</dbReference>
<dbReference type="InterPro" id="IPR006303">
    <property type="entry name" value="FliR"/>
</dbReference>
<keyword evidence="11" id="KW-0966">Cell projection</keyword>
<feature type="transmembrane region" description="Helical" evidence="10">
    <location>
        <begin position="12"/>
        <end position="32"/>
    </location>
</feature>
<protein>
    <recommendedName>
        <fullName evidence="3 9">Flagellar biosynthetic protein FliR</fullName>
    </recommendedName>
</protein>
<feature type="transmembrane region" description="Helical" evidence="10">
    <location>
        <begin position="216"/>
        <end position="238"/>
    </location>
</feature>
<evidence type="ECO:0000313" key="11">
    <source>
        <dbReference type="EMBL" id="SPD66879.1"/>
    </source>
</evidence>
<accession>A0A976API5</accession>
<comment type="subcellular location">
    <subcellularLocation>
        <location evidence="10">Cell membrane</location>
        <topology evidence="10">Multi-pass membrane protein</topology>
    </subcellularLocation>
    <subcellularLocation>
        <location evidence="10">Bacterial flagellum basal body</location>
    </subcellularLocation>
</comment>
<keyword evidence="11" id="KW-0614">Plasmid</keyword>
<geneLocation type="plasmid" evidence="12">
    <name>cbm2636_mp</name>
</geneLocation>
<evidence type="ECO:0000256" key="9">
    <source>
        <dbReference type="NCBIfam" id="TIGR01400"/>
    </source>
</evidence>
<keyword evidence="6 10" id="KW-1133">Transmembrane helix</keyword>
<dbReference type="PANTHER" id="PTHR30065">
    <property type="entry name" value="FLAGELLAR BIOSYNTHETIC PROTEIN FLIR"/>
    <property type="match status" value="1"/>
</dbReference>
<evidence type="ECO:0000256" key="1">
    <source>
        <dbReference type="ARBA" id="ARBA00002578"/>
    </source>
</evidence>
<dbReference type="AlphaFoldDB" id="A0A976API5"/>
<feature type="transmembrane region" description="Helical" evidence="10">
    <location>
        <begin position="183"/>
        <end position="204"/>
    </location>
</feature>
<evidence type="ECO:0000313" key="12">
    <source>
        <dbReference type="Proteomes" id="UP000254259"/>
    </source>
</evidence>
<keyword evidence="11" id="KW-0282">Flagellum</keyword>